<organism evidence="4 5">
    <name type="scientific">Trichoderma gamsii</name>
    <dbReference type="NCBI Taxonomy" id="398673"/>
    <lineage>
        <taxon>Eukaryota</taxon>
        <taxon>Fungi</taxon>
        <taxon>Dikarya</taxon>
        <taxon>Ascomycota</taxon>
        <taxon>Pezizomycotina</taxon>
        <taxon>Sordariomycetes</taxon>
        <taxon>Hypocreomycetidae</taxon>
        <taxon>Hypocreales</taxon>
        <taxon>Hypocreaceae</taxon>
        <taxon>Trichoderma</taxon>
    </lineage>
</organism>
<feature type="domain" description="DUF4139" evidence="2">
    <location>
        <begin position="318"/>
        <end position="796"/>
    </location>
</feature>
<dbReference type="AlphaFoldDB" id="A0A2K0T0E6"/>
<protein>
    <recommendedName>
        <fullName evidence="6">DUF4139 domain-containing protein</fullName>
    </recommendedName>
</protein>
<evidence type="ECO:0000313" key="4">
    <source>
        <dbReference type="EMBL" id="PNP38992.1"/>
    </source>
</evidence>
<feature type="region of interest" description="Disordered" evidence="1">
    <location>
        <begin position="448"/>
        <end position="468"/>
    </location>
</feature>
<feature type="region of interest" description="Disordered" evidence="1">
    <location>
        <begin position="213"/>
        <end position="242"/>
    </location>
</feature>
<dbReference type="OrthoDB" id="10068793at2759"/>
<evidence type="ECO:0000259" key="3">
    <source>
        <dbReference type="Pfam" id="PF13600"/>
    </source>
</evidence>
<dbReference type="Proteomes" id="UP000236546">
    <property type="component" value="Unassembled WGS sequence"/>
</dbReference>
<dbReference type="EMBL" id="MTYH01000098">
    <property type="protein sequence ID" value="PNP38992.1"/>
    <property type="molecule type" value="Genomic_DNA"/>
</dbReference>
<dbReference type="Pfam" id="PF13600">
    <property type="entry name" value="DUF4140"/>
    <property type="match status" value="1"/>
</dbReference>
<dbReference type="Pfam" id="PF13598">
    <property type="entry name" value="DUF4139"/>
    <property type="match status" value="1"/>
</dbReference>
<evidence type="ECO:0000259" key="2">
    <source>
        <dbReference type="Pfam" id="PF13598"/>
    </source>
</evidence>
<evidence type="ECO:0000313" key="5">
    <source>
        <dbReference type="Proteomes" id="UP000236546"/>
    </source>
</evidence>
<name>A0A2K0T0E6_9HYPO</name>
<reference evidence="4 5" key="1">
    <citation type="submission" date="2017-02" db="EMBL/GenBank/DDBJ databases">
        <title>Genomes of Trichoderma spp. with biocontrol activity.</title>
        <authorList>
            <person name="Gardiner D."/>
            <person name="Kazan K."/>
            <person name="Vos C."/>
            <person name="Harvey P."/>
        </authorList>
    </citation>
    <scope>NUCLEOTIDE SEQUENCE [LARGE SCALE GENOMIC DNA]</scope>
    <source>
        <strain evidence="4 5">A5MH</strain>
    </source>
</reference>
<evidence type="ECO:0000256" key="1">
    <source>
        <dbReference type="SAM" id="MobiDB-lite"/>
    </source>
</evidence>
<dbReference type="PANTHER" id="PTHR31005:SF8">
    <property type="entry name" value="DUF4139 DOMAIN-CONTAINING PROTEIN"/>
    <property type="match status" value="1"/>
</dbReference>
<dbReference type="PANTHER" id="PTHR31005">
    <property type="entry name" value="DUF4139 DOMAIN-CONTAINING PROTEIN"/>
    <property type="match status" value="1"/>
</dbReference>
<dbReference type="InterPro" id="IPR037291">
    <property type="entry name" value="DUF4139"/>
</dbReference>
<dbReference type="InterPro" id="IPR025554">
    <property type="entry name" value="DUF4140"/>
</dbReference>
<gene>
    <name evidence="4" type="ORF">TGAMA5MH_09218</name>
</gene>
<comment type="caution">
    <text evidence="4">The sequence shown here is derived from an EMBL/GenBank/DDBJ whole genome shotgun (WGS) entry which is preliminary data.</text>
</comment>
<feature type="domain" description="DUF4140" evidence="3">
    <location>
        <begin position="28"/>
        <end position="153"/>
    </location>
</feature>
<feature type="compositionally biased region" description="Polar residues" evidence="1">
    <location>
        <begin position="459"/>
        <end position="468"/>
    </location>
</feature>
<dbReference type="InterPro" id="IPR011935">
    <property type="entry name" value="CHP02231"/>
</dbReference>
<feature type="compositionally biased region" description="Basic residues" evidence="1">
    <location>
        <begin position="219"/>
        <end position="239"/>
    </location>
</feature>
<evidence type="ECO:0008006" key="6">
    <source>
        <dbReference type="Google" id="ProtNLM"/>
    </source>
</evidence>
<feature type="region of interest" description="Disordered" evidence="1">
    <location>
        <begin position="95"/>
        <end position="122"/>
    </location>
</feature>
<dbReference type="NCBIfam" id="TIGR02231">
    <property type="entry name" value="mucoidy inhibitor MuiA family protein"/>
    <property type="match status" value="1"/>
</dbReference>
<proteinExistence type="predicted"/>
<feature type="compositionally biased region" description="Acidic residues" evidence="1">
    <location>
        <begin position="95"/>
        <end position="113"/>
    </location>
</feature>
<sequence>MAISTPFSEEDSVHKIEYLANDINTSSVTLFPSRAQVRREIKAVQLKHGTNQITIVGLSQTLDPDSIRVESNGTATVTNLEVEEVPNRQLFDEVYPEIESEPESESETEEVSDDDARPESSHLTAARHALSQLNDKLDIARDGVCNAERRLGILEDISNLGNTKGVDFIQITLNHYKEQRAKACQDMVENRKLVTEITKDVEKAEKTFNKLQKEEAKKNEKRNKAKTKARKEKEKKKAFKDRIKGEANRERARLRREQERFWPLNVYSVCITLEVAAFTPASSRRGSIASDVDVSLVSATEVQDEAEKPGSVESDLVFSYVTSSAYWMPNYDLQLSTTNASGSLFFDAMLTNRTSETWKNCKVTLSTSQATFSGLDDKIPNLDPWRIGITSGYAGRRDEDKITWSSQEMVAMNRAKHQAMMHQAENAAQTSALMVRKMTPRKVKLVGDIPPPPPPAASRGSSLFGPQSTGFSNTSNAAATGGGLFGSVAATTAAAGGLFGSAAPAAPLAQPSSFGSRAPIGPPGGLFRSSEPTVEGVETQPEQINAAEVEKPPYDDDATYDASLMEETGLTTTYDLPGLKTLAPKINGSKQRVARIPFANVVFSHTVVAKYKAVAYLSAKLKNNSKVALLKGDASLTLDGTFMGKTSLPRCSSGESFTLGLGIDPAIKVTYAKPEVHRTSSGLFSKEDSAVYVRTVTLHNTRAVGGRAVDLLVQDQVPVSEDERLRVELLYPRGLVVDSNNGVATGAAEKEGQSKDDGSWGKATAKLKKEGQLRWDVSLNAGKAVKLTLEYSVSMPGGHSAYQVHYTRD</sequence>
<accession>A0A2K0T0E6</accession>